<keyword evidence="1" id="KW-0805">Transcription regulation</keyword>
<dbReference type="eggNOG" id="KOG3398">
    <property type="taxonomic scope" value="Eukaryota"/>
</dbReference>
<protein>
    <submittedName>
        <fullName evidence="6">Multiprotein-bridging factor 1, putative</fullName>
    </submittedName>
</protein>
<dbReference type="PROSITE" id="PS50943">
    <property type="entry name" value="HTH_CROC1"/>
    <property type="match status" value="1"/>
</dbReference>
<proteinExistence type="predicted"/>
<dbReference type="FunFam" id="1.10.260.40:FF:000018">
    <property type="entry name" value="Multiprotein bridging factor 1"/>
    <property type="match status" value="1"/>
</dbReference>
<feature type="compositionally biased region" description="Polar residues" evidence="4">
    <location>
        <begin position="17"/>
        <end position="31"/>
    </location>
</feature>
<dbReference type="RefSeq" id="XP_010698011.1">
    <property type="nucleotide sequence ID" value="XM_010699709.1"/>
</dbReference>
<dbReference type="VEuPathDB" id="TriTrypDB:LPAL13_190010000"/>
<evidence type="ECO:0000313" key="7">
    <source>
        <dbReference type="Proteomes" id="UP000063063"/>
    </source>
</evidence>
<evidence type="ECO:0000256" key="2">
    <source>
        <dbReference type="ARBA" id="ARBA00023125"/>
    </source>
</evidence>
<dbReference type="CDD" id="cd00093">
    <property type="entry name" value="HTH_XRE"/>
    <property type="match status" value="1"/>
</dbReference>
<dbReference type="InterPro" id="IPR001387">
    <property type="entry name" value="Cro/C1-type_HTH"/>
</dbReference>
<feature type="domain" description="HTH cro/C1-type" evidence="5">
    <location>
        <begin position="92"/>
        <end position="146"/>
    </location>
</feature>
<dbReference type="Pfam" id="PF01381">
    <property type="entry name" value="HTH_3"/>
    <property type="match status" value="1"/>
</dbReference>
<dbReference type="OrthoDB" id="10253401at2759"/>
<keyword evidence="3" id="KW-0804">Transcription</keyword>
<dbReference type="Pfam" id="PF08523">
    <property type="entry name" value="MBF1"/>
    <property type="match status" value="1"/>
</dbReference>
<reference evidence="6 7" key="1">
    <citation type="journal article" date="2015" name="Sci. Rep.">
        <title>The genome of Leishmania panamensis: insights into genomics of the L. (Viannia) subgenus.</title>
        <authorList>
            <person name="Llanes A."/>
            <person name="Restrepo C.M."/>
            <person name="Vecchio G.D."/>
            <person name="Anguizola F.J."/>
            <person name="Lleonart R."/>
        </authorList>
    </citation>
    <scope>NUCLEOTIDE SEQUENCE [LARGE SCALE GENOMIC DNA]</scope>
    <source>
        <strain evidence="6 7">MHOM/PA/94/PSC-1</strain>
    </source>
</reference>
<gene>
    <name evidence="6" type="ORF">LPMP_190160</name>
</gene>
<dbReference type="Proteomes" id="UP000063063">
    <property type="component" value="Chromosome 19"/>
</dbReference>
<organism evidence="6 7">
    <name type="scientific">Leishmania panamensis</name>
    <dbReference type="NCBI Taxonomy" id="5679"/>
    <lineage>
        <taxon>Eukaryota</taxon>
        <taxon>Discoba</taxon>
        <taxon>Euglenozoa</taxon>
        <taxon>Kinetoplastea</taxon>
        <taxon>Metakinetoplastina</taxon>
        <taxon>Trypanosomatida</taxon>
        <taxon>Trypanosomatidae</taxon>
        <taxon>Leishmaniinae</taxon>
        <taxon>Leishmania</taxon>
        <taxon>Leishmania guyanensis species complex</taxon>
    </lineage>
</organism>
<evidence type="ECO:0000313" key="6">
    <source>
        <dbReference type="EMBL" id="AIN97358.1"/>
    </source>
</evidence>
<feature type="region of interest" description="Disordered" evidence="4">
    <location>
        <begin position="144"/>
        <end position="163"/>
    </location>
</feature>
<dbReference type="SMART" id="SM00530">
    <property type="entry name" value="HTH_XRE"/>
    <property type="match status" value="1"/>
</dbReference>
<keyword evidence="7" id="KW-1185">Reference proteome</keyword>
<dbReference type="KEGG" id="lpan:LPMP_190160"/>
<sequence>MPRGFVLTGQDWEEQRFNFQQRGGTSSTQPRKVTERDANRAVQSGQSVEVQRKEHQRFNQQAVSAGANAKKLDEDHETLKVKKVDPHLRVRIMKERQALNWSQQDLAQRISERVSVVAEYENGKAVQEERVIVKMEKALGVHLRGAKAGEPMGKSRPAPKPQE</sequence>
<dbReference type="Gene3D" id="1.10.260.40">
    <property type="entry name" value="lambda repressor-like DNA-binding domains"/>
    <property type="match status" value="1"/>
</dbReference>
<accession>A0A088RN42</accession>
<dbReference type="VEuPathDB" id="TriTrypDB:LPMP_190160"/>
<name>A0A088RN42_LEIPA</name>
<evidence type="ECO:0000256" key="4">
    <source>
        <dbReference type="SAM" id="MobiDB-lite"/>
    </source>
</evidence>
<feature type="region of interest" description="Disordered" evidence="4">
    <location>
        <begin position="16"/>
        <end position="54"/>
    </location>
</feature>
<dbReference type="PANTHER" id="PTHR10245">
    <property type="entry name" value="ENDOTHELIAL DIFFERENTIATION-RELATED FACTOR 1 MULTIPROTEIN BRIDGING FACTOR 1"/>
    <property type="match status" value="1"/>
</dbReference>
<dbReference type="GO" id="GO:0005634">
    <property type="term" value="C:nucleus"/>
    <property type="evidence" value="ECO:0007669"/>
    <property type="project" value="TreeGrafter"/>
</dbReference>
<evidence type="ECO:0000256" key="1">
    <source>
        <dbReference type="ARBA" id="ARBA00023015"/>
    </source>
</evidence>
<dbReference type="PANTHER" id="PTHR10245:SF15">
    <property type="entry name" value="ENDOTHELIAL DIFFERENTIATION-RELATED FACTOR 1"/>
    <property type="match status" value="1"/>
</dbReference>
<evidence type="ECO:0000256" key="3">
    <source>
        <dbReference type="ARBA" id="ARBA00023163"/>
    </source>
</evidence>
<dbReference type="GeneID" id="22574070"/>
<dbReference type="EMBL" id="CP009388">
    <property type="protein sequence ID" value="AIN97358.1"/>
    <property type="molecule type" value="Genomic_DNA"/>
</dbReference>
<dbReference type="GO" id="GO:0003677">
    <property type="term" value="F:DNA binding"/>
    <property type="evidence" value="ECO:0007669"/>
    <property type="project" value="UniProtKB-KW"/>
</dbReference>
<evidence type="ECO:0000259" key="5">
    <source>
        <dbReference type="PROSITE" id="PS50943"/>
    </source>
</evidence>
<keyword evidence="2" id="KW-0238">DNA-binding</keyword>
<dbReference type="SUPFAM" id="SSF47413">
    <property type="entry name" value="lambda repressor-like DNA-binding domains"/>
    <property type="match status" value="1"/>
</dbReference>
<dbReference type="AlphaFoldDB" id="A0A088RN42"/>
<dbReference type="InterPro" id="IPR010982">
    <property type="entry name" value="Lambda_DNA-bd_dom_sf"/>
</dbReference>
<dbReference type="InterPro" id="IPR013729">
    <property type="entry name" value="MBF1_N"/>
</dbReference>